<feature type="transmembrane region" description="Helical" evidence="1">
    <location>
        <begin position="12"/>
        <end position="33"/>
    </location>
</feature>
<keyword evidence="1" id="KW-0472">Membrane</keyword>
<comment type="caution">
    <text evidence="2">The sequence shown here is derived from an EMBL/GenBank/DDBJ whole genome shotgun (WGS) entry which is preliminary data.</text>
</comment>
<dbReference type="AlphaFoldDB" id="A0A4R1Y972"/>
<reference evidence="2 3" key="1">
    <citation type="submission" date="2019-03" db="EMBL/GenBank/DDBJ databases">
        <title>Genomic analyses of the natural microbiome of Caenorhabditis elegans.</title>
        <authorList>
            <person name="Samuel B."/>
        </authorList>
    </citation>
    <scope>NUCLEOTIDE SEQUENCE [LARGE SCALE GENOMIC DNA]</scope>
    <source>
        <strain evidence="2 3">JUb89</strain>
    </source>
</reference>
<dbReference type="Proteomes" id="UP000294963">
    <property type="component" value="Unassembled WGS sequence"/>
</dbReference>
<keyword evidence="1" id="KW-0812">Transmembrane</keyword>
<organism evidence="2 3">
    <name type="scientific">Acinetobacter calcoaceticus</name>
    <dbReference type="NCBI Taxonomy" id="471"/>
    <lineage>
        <taxon>Bacteria</taxon>
        <taxon>Pseudomonadati</taxon>
        <taxon>Pseudomonadota</taxon>
        <taxon>Gammaproteobacteria</taxon>
        <taxon>Moraxellales</taxon>
        <taxon>Moraxellaceae</taxon>
        <taxon>Acinetobacter</taxon>
        <taxon>Acinetobacter calcoaceticus/baumannii complex</taxon>
    </lineage>
</organism>
<keyword evidence="1" id="KW-1133">Transmembrane helix</keyword>
<evidence type="ECO:0000313" key="3">
    <source>
        <dbReference type="Proteomes" id="UP000294963"/>
    </source>
</evidence>
<keyword evidence="3" id="KW-1185">Reference proteome</keyword>
<sequence>MKKQQTHSLMEMISYTSIDFTLDILLIGLALLWLAYIVLGWSGLMLVSALSLGGYMLYQYANRSDHP</sequence>
<name>A0A4R1Y972_ACICA</name>
<gene>
    <name evidence="2" type="ORF">EC844_103150</name>
</gene>
<protein>
    <submittedName>
        <fullName evidence="2">Uncharacterized protein</fullName>
    </submittedName>
</protein>
<evidence type="ECO:0000313" key="2">
    <source>
        <dbReference type="EMBL" id="TCM69203.1"/>
    </source>
</evidence>
<feature type="transmembrane region" description="Helical" evidence="1">
    <location>
        <begin position="39"/>
        <end position="58"/>
    </location>
</feature>
<dbReference type="EMBL" id="SLVJ01000003">
    <property type="protein sequence ID" value="TCM69203.1"/>
    <property type="molecule type" value="Genomic_DNA"/>
</dbReference>
<evidence type="ECO:0000256" key="1">
    <source>
        <dbReference type="SAM" id="Phobius"/>
    </source>
</evidence>
<proteinExistence type="predicted"/>
<accession>A0A4R1Y972</accession>